<evidence type="ECO:0000256" key="1">
    <source>
        <dbReference type="SAM" id="MobiDB-lite"/>
    </source>
</evidence>
<dbReference type="Proteomes" id="UP000234341">
    <property type="component" value="Unassembled WGS sequence"/>
</dbReference>
<dbReference type="Pfam" id="PF13560">
    <property type="entry name" value="HTH_31"/>
    <property type="match status" value="1"/>
</dbReference>
<dbReference type="Pfam" id="PF17765">
    <property type="entry name" value="MLTR_LBD"/>
    <property type="match status" value="1"/>
</dbReference>
<proteinExistence type="predicted"/>
<dbReference type="Gene3D" id="1.10.260.40">
    <property type="entry name" value="lambda repressor-like DNA-binding domains"/>
    <property type="match status" value="1"/>
</dbReference>
<evidence type="ECO:0000313" key="4">
    <source>
        <dbReference type="Proteomes" id="UP000234341"/>
    </source>
</evidence>
<accession>A0A2N5C6D6</accession>
<dbReference type="RefSeq" id="WP_101684188.1">
    <property type="nucleotide sequence ID" value="NZ_PJRP01000015.1"/>
</dbReference>
<evidence type="ECO:0000259" key="2">
    <source>
        <dbReference type="SMART" id="SM00530"/>
    </source>
</evidence>
<dbReference type="InterPro" id="IPR010982">
    <property type="entry name" value="Lambda_DNA-bd_dom_sf"/>
</dbReference>
<sequence>MNARQEPSALWSRGADQGTGRGAGLEPDNEPGESAGHAGTGREVELGAFLRARRENLDPARIGLSRAGRSRTPGLRREEVAAMADIGITWYTKLEQGRPIRVSPKVLNAVAAALQCSPTETEHLFTLAGLQRPAALAGTSVCETVSVTTQRMLDQLDPIPALVQNARFDIVAHNDAYCRLLGMNVPSLPPEDRNCIYLALTHPGWRKAVPDWEGMVCNMVAMYRAAMAEHVDDPLWEAQLARYMAVSEKFEQLWQRYQVRGIQNHVKRFTNPETGDFQLTQTNFWTAPRNGARLLVYVPADEQAEAALRKLPPVRV</sequence>
<dbReference type="CDD" id="cd00093">
    <property type="entry name" value="HTH_XRE"/>
    <property type="match status" value="1"/>
</dbReference>
<feature type="region of interest" description="Disordered" evidence="1">
    <location>
        <begin position="1"/>
        <end position="41"/>
    </location>
</feature>
<dbReference type="SUPFAM" id="SSF47413">
    <property type="entry name" value="lambda repressor-like DNA-binding domains"/>
    <property type="match status" value="1"/>
</dbReference>
<feature type="domain" description="HTH cro/C1-type" evidence="2">
    <location>
        <begin position="49"/>
        <end position="121"/>
    </location>
</feature>
<evidence type="ECO:0000313" key="3">
    <source>
        <dbReference type="EMBL" id="PLP97791.1"/>
    </source>
</evidence>
<dbReference type="InterPro" id="IPR041413">
    <property type="entry name" value="MLTR_LBD"/>
</dbReference>
<dbReference type="AlphaFoldDB" id="A0A2N5C6D6"/>
<dbReference type="Gene3D" id="3.30.450.180">
    <property type="match status" value="1"/>
</dbReference>
<dbReference type="EMBL" id="PJRP01000015">
    <property type="protein sequence ID" value="PLP97791.1"/>
    <property type="molecule type" value="Genomic_DNA"/>
</dbReference>
<gene>
    <name evidence="3" type="ORF">CYJ10_25255</name>
</gene>
<protein>
    <submittedName>
        <fullName evidence="3">Transcriptional regulator</fullName>
    </submittedName>
</protein>
<dbReference type="PANTHER" id="PTHR35010:SF2">
    <property type="entry name" value="BLL4672 PROTEIN"/>
    <property type="match status" value="1"/>
</dbReference>
<reference evidence="3 4" key="1">
    <citation type="submission" date="2017-12" db="EMBL/GenBank/DDBJ databases">
        <title>Genome sequence of the active heterotrophic nitrifier-denitrifier, Cupriavidus pauculus UM1.</title>
        <authorList>
            <person name="Putonti C."/>
            <person name="Castignetti D."/>
        </authorList>
    </citation>
    <scope>NUCLEOTIDE SEQUENCE [LARGE SCALE GENOMIC DNA]</scope>
    <source>
        <strain evidence="3 4">UM1</strain>
    </source>
</reference>
<dbReference type="OrthoDB" id="5346389at2"/>
<dbReference type="InterPro" id="IPR001387">
    <property type="entry name" value="Cro/C1-type_HTH"/>
</dbReference>
<dbReference type="PANTHER" id="PTHR35010">
    <property type="entry name" value="BLL4672 PROTEIN-RELATED"/>
    <property type="match status" value="1"/>
</dbReference>
<dbReference type="SMART" id="SM00530">
    <property type="entry name" value="HTH_XRE"/>
    <property type="match status" value="1"/>
</dbReference>
<dbReference type="GO" id="GO:0003677">
    <property type="term" value="F:DNA binding"/>
    <property type="evidence" value="ECO:0007669"/>
    <property type="project" value="InterPro"/>
</dbReference>
<name>A0A2N5C6D6_9BURK</name>
<organism evidence="3 4">
    <name type="scientific">Cupriavidus pauculus</name>
    <dbReference type="NCBI Taxonomy" id="82633"/>
    <lineage>
        <taxon>Bacteria</taxon>
        <taxon>Pseudomonadati</taxon>
        <taxon>Pseudomonadota</taxon>
        <taxon>Betaproteobacteria</taxon>
        <taxon>Burkholderiales</taxon>
        <taxon>Burkholderiaceae</taxon>
        <taxon>Cupriavidus</taxon>
    </lineage>
</organism>
<comment type="caution">
    <text evidence="3">The sequence shown here is derived from an EMBL/GenBank/DDBJ whole genome shotgun (WGS) entry which is preliminary data.</text>
</comment>